<dbReference type="PANTHER" id="PTHR37984:SF7">
    <property type="entry name" value="INTEGRASE CATALYTIC DOMAIN-CONTAINING PROTEIN"/>
    <property type="match status" value="1"/>
</dbReference>
<name>A0A0P8XLG3_DROAN</name>
<feature type="coiled-coil region" evidence="1">
    <location>
        <begin position="95"/>
        <end position="125"/>
    </location>
</feature>
<keyword evidence="3" id="KW-1185">Reference proteome</keyword>
<dbReference type="STRING" id="7217.A0A0P8XLG3"/>
<evidence type="ECO:0000313" key="2">
    <source>
        <dbReference type="EMBL" id="KPU75576.1"/>
    </source>
</evidence>
<dbReference type="AlphaFoldDB" id="A0A0P8XLG3"/>
<dbReference type="EMBL" id="CH902629">
    <property type="protein sequence ID" value="KPU75576.1"/>
    <property type="molecule type" value="Genomic_DNA"/>
</dbReference>
<sequence>MLGTAATSADPSSSTVQAVGRPLDDVLTAFDKRSIPFRNTTMETYKFNNIKQADGQPCIEFEMQLCKQIQSCDFEGTCGQKYEERMLMDRTIIGINDKRLQLKVQESKNKKLEDVLNECKAYEAATEKNAIIQNRLRVLLESSTINAVARKCFNCGAIFNPNHLVECRGKEATCCQKLGQFARYCKQQKKTGSFANEFNAALQFSSPNYPQSNGLAEKEVTIAKNILKRCSQVNDYIYRILEYNATPVANLDPAPCELFFGRMCKTILPIKTALYGNKINEEIISRKFIEKKRKQKNITTCT</sequence>
<evidence type="ECO:0000256" key="1">
    <source>
        <dbReference type="SAM" id="Coils"/>
    </source>
</evidence>
<dbReference type="SUPFAM" id="SSF53098">
    <property type="entry name" value="Ribonuclease H-like"/>
    <property type="match status" value="1"/>
</dbReference>
<dbReference type="Gene3D" id="3.30.420.10">
    <property type="entry name" value="Ribonuclease H-like superfamily/Ribonuclease H"/>
    <property type="match status" value="1"/>
</dbReference>
<reference evidence="2 3" key="1">
    <citation type="journal article" date="2007" name="Nature">
        <title>Evolution of genes and genomes on the Drosophila phylogeny.</title>
        <authorList>
            <consortium name="Drosophila 12 Genomes Consortium"/>
            <person name="Clark A.G."/>
            <person name="Eisen M.B."/>
            <person name="Smith D.R."/>
            <person name="Bergman C.M."/>
            <person name="Oliver B."/>
            <person name="Markow T.A."/>
            <person name="Kaufman T.C."/>
            <person name="Kellis M."/>
            <person name="Gelbart W."/>
            <person name="Iyer V.N."/>
            <person name="Pollard D.A."/>
            <person name="Sackton T.B."/>
            <person name="Larracuente A.M."/>
            <person name="Singh N.D."/>
            <person name="Abad J.P."/>
            <person name="Abt D.N."/>
            <person name="Adryan B."/>
            <person name="Aguade M."/>
            <person name="Akashi H."/>
            <person name="Anderson W.W."/>
            <person name="Aquadro C.F."/>
            <person name="Ardell D.H."/>
            <person name="Arguello R."/>
            <person name="Artieri C.G."/>
            <person name="Barbash D.A."/>
            <person name="Barker D."/>
            <person name="Barsanti P."/>
            <person name="Batterham P."/>
            <person name="Batzoglou S."/>
            <person name="Begun D."/>
            <person name="Bhutkar A."/>
            <person name="Blanco E."/>
            <person name="Bosak S.A."/>
            <person name="Bradley R.K."/>
            <person name="Brand A.D."/>
            <person name="Brent M.R."/>
            <person name="Brooks A.N."/>
            <person name="Brown R.H."/>
            <person name="Butlin R.K."/>
            <person name="Caggese C."/>
            <person name="Calvi B.R."/>
            <person name="Bernardo de Carvalho A."/>
            <person name="Caspi A."/>
            <person name="Castrezana S."/>
            <person name="Celniker S.E."/>
            <person name="Chang J.L."/>
            <person name="Chapple C."/>
            <person name="Chatterji S."/>
            <person name="Chinwalla A."/>
            <person name="Civetta A."/>
            <person name="Clifton S.W."/>
            <person name="Comeron J.M."/>
            <person name="Costello J.C."/>
            <person name="Coyne J.A."/>
            <person name="Daub J."/>
            <person name="David R.G."/>
            <person name="Delcher A.L."/>
            <person name="Delehaunty K."/>
            <person name="Do C.B."/>
            <person name="Ebling H."/>
            <person name="Edwards K."/>
            <person name="Eickbush T."/>
            <person name="Evans J.D."/>
            <person name="Filipski A."/>
            <person name="Findeiss S."/>
            <person name="Freyhult E."/>
            <person name="Fulton L."/>
            <person name="Fulton R."/>
            <person name="Garcia A.C."/>
            <person name="Gardiner A."/>
            <person name="Garfield D.A."/>
            <person name="Garvin B.E."/>
            <person name="Gibson G."/>
            <person name="Gilbert D."/>
            <person name="Gnerre S."/>
            <person name="Godfrey J."/>
            <person name="Good R."/>
            <person name="Gotea V."/>
            <person name="Gravely B."/>
            <person name="Greenberg A.J."/>
            <person name="Griffiths-Jones S."/>
            <person name="Gross S."/>
            <person name="Guigo R."/>
            <person name="Gustafson E.A."/>
            <person name="Haerty W."/>
            <person name="Hahn M.W."/>
            <person name="Halligan D.L."/>
            <person name="Halpern A.L."/>
            <person name="Halter G.M."/>
            <person name="Han M.V."/>
            <person name="Heger A."/>
            <person name="Hillier L."/>
            <person name="Hinrichs A.S."/>
            <person name="Holmes I."/>
            <person name="Hoskins R.A."/>
            <person name="Hubisz M.J."/>
            <person name="Hultmark D."/>
            <person name="Huntley M.A."/>
            <person name="Jaffe D.B."/>
            <person name="Jagadeeshan S."/>
            <person name="Jeck W.R."/>
            <person name="Johnson J."/>
            <person name="Jones C.D."/>
            <person name="Jordan W.C."/>
            <person name="Karpen G.H."/>
            <person name="Kataoka E."/>
            <person name="Keightley P.D."/>
            <person name="Kheradpour P."/>
            <person name="Kirkness E.F."/>
            <person name="Koerich L.B."/>
            <person name="Kristiansen K."/>
            <person name="Kudrna D."/>
            <person name="Kulathinal R.J."/>
            <person name="Kumar S."/>
            <person name="Kwok R."/>
            <person name="Lander E."/>
            <person name="Langley C.H."/>
            <person name="Lapoint R."/>
            <person name="Lazzaro B.P."/>
            <person name="Lee S.J."/>
            <person name="Levesque L."/>
            <person name="Li R."/>
            <person name="Lin C.F."/>
            <person name="Lin M.F."/>
            <person name="Lindblad-Toh K."/>
            <person name="Llopart A."/>
            <person name="Long M."/>
            <person name="Low L."/>
            <person name="Lozovsky E."/>
            <person name="Lu J."/>
            <person name="Luo M."/>
            <person name="Machado C.A."/>
            <person name="Makalowski W."/>
            <person name="Marzo M."/>
            <person name="Matsuda M."/>
            <person name="Matzkin L."/>
            <person name="McAllister B."/>
            <person name="McBride C.S."/>
            <person name="McKernan B."/>
            <person name="McKernan K."/>
            <person name="Mendez-Lago M."/>
            <person name="Minx P."/>
            <person name="Mollenhauer M.U."/>
            <person name="Montooth K."/>
            <person name="Mount S.M."/>
            <person name="Mu X."/>
            <person name="Myers E."/>
            <person name="Negre B."/>
            <person name="Newfeld S."/>
            <person name="Nielsen R."/>
            <person name="Noor M.A."/>
            <person name="O'Grady P."/>
            <person name="Pachter L."/>
            <person name="Papaceit M."/>
            <person name="Parisi M.J."/>
            <person name="Parisi M."/>
            <person name="Parts L."/>
            <person name="Pedersen J.S."/>
            <person name="Pesole G."/>
            <person name="Phillippy A.M."/>
            <person name="Ponting C.P."/>
            <person name="Pop M."/>
            <person name="Porcelli D."/>
            <person name="Powell J.R."/>
            <person name="Prohaska S."/>
            <person name="Pruitt K."/>
            <person name="Puig M."/>
            <person name="Quesneville H."/>
            <person name="Ram K.R."/>
            <person name="Rand D."/>
            <person name="Rasmussen M.D."/>
            <person name="Reed L.K."/>
            <person name="Reenan R."/>
            <person name="Reily A."/>
            <person name="Remington K.A."/>
            <person name="Rieger T.T."/>
            <person name="Ritchie M.G."/>
            <person name="Robin C."/>
            <person name="Rogers Y.H."/>
            <person name="Rohde C."/>
            <person name="Rozas J."/>
            <person name="Rubenfield M.J."/>
            <person name="Ruiz A."/>
            <person name="Russo S."/>
            <person name="Salzberg S.L."/>
            <person name="Sanchez-Gracia A."/>
            <person name="Saranga D.J."/>
            <person name="Sato H."/>
            <person name="Schaeffer S.W."/>
            <person name="Schatz M.C."/>
            <person name="Schlenke T."/>
            <person name="Schwartz R."/>
            <person name="Segarra C."/>
            <person name="Singh R.S."/>
            <person name="Sirot L."/>
            <person name="Sirota M."/>
            <person name="Sisneros N.B."/>
            <person name="Smith C.D."/>
            <person name="Smith T.F."/>
            <person name="Spieth J."/>
            <person name="Stage D.E."/>
            <person name="Stark A."/>
            <person name="Stephan W."/>
            <person name="Strausberg R.L."/>
            <person name="Strempel S."/>
            <person name="Sturgill D."/>
            <person name="Sutton G."/>
            <person name="Sutton G.G."/>
            <person name="Tao W."/>
            <person name="Teichmann S."/>
            <person name="Tobari Y.N."/>
            <person name="Tomimura Y."/>
            <person name="Tsolas J.M."/>
            <person name="Valente V.L."/>
            <person name="Venter E."/>
            <person name="Venter J.C."/>
            <person name="Vicario S."/>
            <person name="Vieira F.G."/>
            <person name="Vilella A.J."/>
            <person name="Villasante A."/>
            <person name="Walenz B."/>
            <person name="Wang J."/>
            <person name="Wasserman M."/>
            <person name="Watts T."/>
            <person name="Wilson D."/>
            <person name="Wilson R.K."/>
            <person name="Wing R.A."/>
            <person name="Wolfner M.F."/>
            <person name="Wong A."/>
            <person name="Wong G.K."/>
            <person name="Wu C.I."/>
            <person name="Wu G."/>
            <person name="Yamamoto D."/>
            <person name="Yang H.P."/>
            <person name="Yang S.P."/>
            <person name="Yorke J.A."/>
            <person name="Yoshida K."/>
            <person name="Zdobnov E."/>
            <person name="Zhang P."/>
            <person name="Zhang Y."/>
            <person name="Zimin A.V."/>
            <person name="Baldwin J."/>
            <person name="Abdouelleil A."/>
            <person name="Abdulkadir J."/>
            <person name="Abebe A."/>
            <person name="Abera B."/>
            <person name="Abreu J."/>
            <person name="Acer S.C."/>
            <person name="Aftuck L."/>
            <person name="Alexander A."/>
            <person name="An P."/>
            <person name="Anderson E."/>
            <person name="Anderson S."/>
            <person name="Arachi H."/>
            <person name="Azer M."/>
            <person name="Bachantsang P."/>
            <person name="Barry A."/>
            <person name="Bayul T."/>
            <person name="Berlin A."/>
            <person name="Bessette D."/>
            <person name="Bloom T."/>
            <person name="Blye J."/>
            <person name="Boguslavskiy L."/>
            <person name="Bonnet C."/>
            <person name="Boukhgalter B."/>
            <person name="Bourzgui I."/>
            <person name="Brown A."/>
            <person name="Cahill P."/>
            <person name="Channer S."/>
            <person name="Cheshatsang Y."/>
            <person name="Chuda L."/>
            <person name="Citroen M."/>
            <person name="Collymore A."/>
            <person name="Cooke P."/>
            <person name="Costello M."/>
            <person name="D'Aco K."/>
            <person name="Daza R."/>
            <person name="De Haan G."/>
            <person name="DeGray S."/>
            <person name="DeMaso C."/>
            <person name="Dhargay N."/>
            <person name="Dooley K."/>
            <person name="Dooley E."/>
            <person name="Doricent M."/>
            <person name="Dorje P."/>
            <person name="Dorjee K."/>
            <person name="Dupes A."/>
            <person name="Elong R."/>
            <person name="Falk J."/>
            <person name="Farina A."/>
            <person name="Faro S."/>
            <person name="Ferguson D."/>
            <person name="Fisher S."/>
            <person name="Foley C.D."/>
            <person name="Franke A."/>
            <person name="Friedrich D."/>
            <person name="Gadbois L."/>
            <person name="Gearin G."/>
            <person name="Gearin C.R."/>
            <person name="Giannoukos G."/>
            <person name="Goode T."/>
            <person name="Graham J."/>
            <person name="Grandbois E."/>
            <person name="Grewal S."/>
            <person name="Gyaltsen K."/>
            <person name="Hafez N."/>
            <person name="Hagos B."/>
            <person name="Hall J."/>
            <person name="Henson C."/>
            <person name="Hollinger A."/>
            <person name="Honan T."/>
            <person name="Huard M.D."/>
            <person name="Hughes L."/>
            <person name="Hurhula B."/>
            <person name="Husby M.E."/>
            <person name="Kamat A."/>
            <person name="Kanga B."/>
            <person name="Kashin S."/>
            <person name="Khazanovich D."/>
            <person name="Kisner P."/>
            <person name="Lance K."/>
            <person name="Lara M."/>
            <person name="Lee W."/>
            <person name="Lennon N."/>
            <person name="Letendre F."/>
            <person name="LeVine R."/>
            <person name="Lipovsky A."/>
            <person name="Liu X."/>
            <person name="Liu J."/>
            <person name="Liu S."/>
            <person name="Lokyitsang T."/>
            <person name="Lokyitsang Y."/>
            <person name="Lubonja R."/>
            <person name="Lui A."/>
            <person name="MacDonald P."/>
            <person name="Magnisalis V."/>
            <person name="Maru K."/>
            <person name="Matthews C."/>
            <person name="McCusker W."/>
            <person name="McDonough S."/>
            <person name="Mehta T."/>
            <person name="Meldrim J."/>
            <person name="Meneus L."/>
            <person name="Mihai O."/>
            <person name="Mihalev A."/>
            <person name="Mihova T."/>
            <person name="Mittelman R."/>
            <person name="Mlenga V."/>
            <person name="Montmayeur A."/>
            <person name="Mulrain L."/>
            <person name="Navidi A."/>
            <person name="Naylor J."/>
            <person name="Negash T."/>
            <person name="Nguyen T."/>
            <person name="Nguyen N."/>
            <person name="Nicol R."/>
            <person name="Norbu C."/>
            <person name="Norbu N."/>
            <person name="Novod N."/>
            <person name="O'Neill B."/>
            <person name="Osman S."/>
            <person name="Markiewicz E."/>
            <person name="Oyono O.L."/>
            <person name="Patti C."/>
            <person name="Phunkhang P."/>
            <person name="Pierre F."/>
            <person name="Priest M."/>
            <person name="Raghuraman S."/>
            <person name="Rege F."/>
            <person name="Reyes R."/>
            <person name="Rise C."/>
            <person name="Rogov P."/>
            <person name="Ross K."/>
            <person name="Ryan E."/>
            <person name="Settipalli S."/>
            <person name="Shea T."/>
            <person name="Sherpa N."/>
            <person name="Shi L."/>
            <person name="Shih D."/>
            <person name="Sparrow T."/>
            <person name="Spaulding J."/>
            <person name="Stalker J."/>
            <person name="Stange-Thomann N."/>
            <person name="Stavropoulos S."/>
            <person name="Stone C."/>
            <person name="Strader C."/>
            <person name="Tesfaye S."/>
            <person name="Thomson T."/>
            <person name="Thoulutsang Y."/>
            <person name="Thoulutsang D."/>
            <person name="Topham K."/>
            <person name="Topping I."/>
            <person name="Tsamla T."/>
            <person name="Vassiliev H."/>
            <person name="Vo A."/>
            <person name="Wangchuk T."/>
            <person name="Wangdi T."/>
            <person name="Weiand M."/>
            <person name="Wilkinson J."/>
            <person name="Wilson A."/>
            <person name="Yadav S."/>
            <person name="Young G."/>
            <person name="Yu Q."/>
            <person name="Zembek L."/>
            <person name="Zhong D."/>
            <person name="Zimmer A."/>
            <person name="Zwirko Z."/>
            <person name="Jaffe D.B."/>
            <person name="Alvarez P."/>
            <person name="Brockman W."/>
            <person name="Butler J."/>
            <person name="Chin C."/>
            <person name="Gnerre S."/>
            <person name="Grabherr M."/>
            <person name="Kleber M."/>
            <person name="Mauceli E."/>
            <person name="MacCallum I."/>
        </authorList>
    </citation>
    <scope>NUCLEOTIDE SEQUENCE [LARGE SCALE GENOMIC DNA]</scope>
    <source>
        <strain evidence="3">Tucson 14024-0371.13</strain>
    </source>
</reference>
<dbReference type="InterPro" id="IPR036397">
    <property type="entry name" value="RNaseH_sf"/>
</dbReference>
<protein>
    <submittedName>
        <fullName evidence="2">Uncharacterized protein, isoform C</fullName>
    </submittedName>
</protein>
<dbReference type="PANTHER" id="PTHR37984">
    <property type="entry name" value="PROTEIN CBG26694"/>
    <property type="match status" value="1"/>
</dbReference>
<dbReference type="InterPro" id="IPR050951">
    <property type="entry name" value="Retrovirus_Pol_polyprotein"/>
</dbReference>
<dbReference type="GeneID" id="26514264"/>
<dbReference type="InParanoid" id="A0A0P8XLG3"/>
<dbReference type="InterPro" id="IPR012337">
    <property type="entry name" value="RNaseH-like_sf"/>
</dbReference>
<accession>A0A0P8XLG3</accession>
<organism evidence="2 3">
    <name type="scientific">Drosophila ananassae</name>
    <name type="common">Fruit fly</name>
    <dbReference type="NCBI Taxonomy" id="7217"/>
    <lineage>
        <taxon>Eukaryota</taxon>
        <taxon>Metazoa</taxon>
        <taxon>Ecdysozoa</taxon>
        <taxon>Arthropoda</taxon>
        <taxon>Hexapoda</taxon>
        <taxon>Insecta</taxon>
        <taxon>Pterygota</taxon>
        <taxon>Neoptera</taxon>
        <taxon>Endopterygota</taxon>
        <taxon>Diptera</taxon>
        <taxon>Brachycera</taxon>
        <taxon>Muscomorpha</taxon>
        <taxon>Ephydroidea</taxon>
        <taxon>Drosophilidae</taxon>
        <taxon>Drosophila</taxon>
        <taxon>Sophophora</taxon>
    </lineage>
</organism>
<proteinExistence type="predicted"/>
<gene>
    <name evidence="2" type="primary">Dana\GF26855</name>
    <name evidence="2" type="ORF">GF26855</name>
</gene>
<dbReference type="Proteomes" id="UP000007801">
    <property type="component" value="Unassembled WGS sequence"/>
</dbReference>
<dbReference type="GO" id="GO:0003676">
    <property type="term" value="F:nucleic acid binding"/>
    <property type="evidence" value="ECO:0007669"/>
    <property type="project" value="InterPro"/>
</dbReference>
<evidence type="ECO:0000313" key="3">
    <source>
        <dbReference type="Proteomes" id="UP000007801"/>
    </source>
</evidence>
<dbReference type="OrthoDB" id="8195376at2759"/>
<keyword evidence="1" id="KW-0175">Coiled coil</keyword>